<organism evidence="2 3">
    <name type="scientific">Purpureocillium lilacinum</name>
    <name type="common">Paecilomyces lilacinus</name>
    <dbReference type="NCBI Taxonomy" id="33203"/>
    <lineage>
        <taxon>Eukaryota</taxon>
        <taxon>Fungi</taxon>
        <taxon>Dikarya</taxon>
        <taxon>Ascomycota</taxon>
        <taxon>Pezizomycotina</taxon>
        <taxon>Sordariomycetes</taxon>
        <taxon>Hypocreomycetidae</taxon>
        <taxon>Hypocreales</taxon>
        <taxon>Ophiocordycipitaceae</taxon>
        <taxon>Purpureocillium</taxon>
    </lineage>
</organism>
<gene>
    <name evidence="2" type="ORF">Purlil1_14020</name>
</gene>
<feature type="region of interest" description="Disordered" evidence="1">
    <location>
        <begin position="69"/>
        <end position="101"/>
    </location>
</feature>
<dbReference type="Proteomes" id="UP001287286">
    <property type="component" value="Unassembled WGS sequence"/>
</dbReference>
<feature type="region of interest" description="Disordered" evidence="1">
    <location>
        <begin position="1"/>
        <end position="29"/>
    </location>
</feature>
<accession>A0ABR0BCR8</accession>
<evidence type="ECO:0000313" key="2">
    <source>
        <dbReference type="EMBL" id="KAK4065815.1"/>
    </source>
</evidence>
<name>A0ABR0BCR8_PURLI</name>
<evidence type="ECO:0000313" key="3">
    <source>
        <dbReference type="Proteomes" id="UP001287286"/>
    </source>
</evidence>
<proteinExistence type="predicted"/>
<protein>
    <submittedName>
        <fullName evidence="2">Uncharacterized protein</fullName>
    </submittedName>
</protein>
<dbReference type="EMBL" id="JAWRVI010000413">
    <property type="protein sequence ID" value="KAK4065815.1"/>
    <property type="molecule type" value="Genomic_DNA"/>
</dbReference>
<reference evidence="2 3" key="1">
    <citation type="journal article" date="2024" name="Microbiol. Resour. Announc.">
        <title>Genome annotations for the ascomycete fungi Trichoderma harzianum, Trichoderma aggressivum, and Purpureocillium lilacinum.</title>
        <authorList>
            <person name="Beijen E.P.W."/>
            <person name="Ohm R.A."/>
        </authorList>
    </citation>
    <scope>NUCLEOTIDE SEQUENCE [LARGE SCALE GENOMIC DNA]</scope>
    <source>
        <strain evidence="2 3">CBS 150709</strain>
    </source>
</reference>
<sequence>METEGVAETTSTTAAGGATDLPDKQSCRGLDDEFEKDMEAFFDYILRDEPLEAATVKQVQRKLAPLKAALKARPRGSSHSQRAGTRRVRFKLPASPASLPK</sequence>
<comment type="caution">
    <text evidence="2">The sequence shown here is derived from an EMBL/GenBank/DDBJ whole genome shotgun (WGS) entry which is preliminary data.</text>
</comment>
<feature type="compositionally biased region" description="Low complexity" evidence="1">
    <location>
        <begin position="1"/>
        <end position="19"/>
    </location>
</feature>
<evidence type="ECO:0000256" key="1">
    <source>
        <dbReference type="SAM" id="MobiDB-lite"/>
    </source>
</evidence>
<keyword evidence="3" id="KW-1185">Reference proteome</keyword>